<dbReference type="PANTHER" id="PTHR30153">
    <property type="entry name" value="REPLICATIVE DNA HELICASE DNAB"/>
    <property type="match status" value="1"/>
</dbReference>
<keyword evidence="3 12" id="KW-0235">DNA replication</keyword>
<dbReference type="GO" id="GO:0005829">
    <property type="term" value="C:cytosol"/>
    <property type="evidence" value="ECO:0007669"/>
    <property type="project" value="TreeGrafter"/>
</dbReference>
<keyword evidence="9" id="KW-0413">Isomerase</keyword>
<evidence type="ECO:0000256" key="10">
    <source>
        <dbReference type="ARBA" id="ARBA00048954"/>
    </source>
</evidence>
<keyword evidence="8 12" id="KW-0238">DNA-binding</keyword>
<dbReference type="Gene3D" id="3.40.50.300">
    <property type="entry name" value="P-loop containing nucleotide triphosphate hydrolases"/>
    <property type="match status" value="1"/>
</dbReference>
<dbReference type="GO" id="GO:0005524">
    <property type="term" value="F:ATP binding"/>
    <property type="evidence" value="ECO:0007669"/>
    <property type="project" value="UniProtKB-UniRule"/>
</dbReference>
<feature type="domain" description="SF4 helicase" evidence="15">
    <location>
        <begin position="186"/>
        <end position="454"/>
    </location>
</feature>
<dbReference type="InterPro" id="IPR003593">
    <property type="entry name" value="AAA+_ATPase"/>
</dbReference>
<dbReference type="PROSITE" id="PS50162">
    <property type="entry name" value="RECA_2"/>
    <property type="match status" value="1"/>
</dbReference>
<dbReference type="InterPro" id="IPR036185">
    <property type="entry name" value="DNA_heli_DnaB-like_N_sf"/>
</dbReference>
<dbReference type="Pfam" id="PF00772">
    <property type="entry name" value="DnaB"/>
    <property type="match status" value="1"/>
</dbReference>
<dbReference type="GO" id="GO:0140664">
    <property type="term" value="F:ATP-dependent DNA damage sensor activity"/>
    <property type="evidence" value="ECO:0007669"/>
    <property type="project" value="InterPro"/>
</dbReference>
<feature type="domain" description="RecA family profile 1" evidence="14">
    <location>
        <begin position="189"/>
        <end position="372"/>
    </location>
</feature>
<dbReference type="GO" id="GO:0006281">
    <property type="term" value="P:DNA repair"/>
    <property type="evidence" value="ECO:0007669"/>
    <property type="project" value="InterPro"/>
</dbReference>
<evidence type="ECO:0000256" key="5">
    <source>
        <dbReference type="ARBA" id="ARBA00022801"/>
    </source>
</evidence>
<dbReference type="InterPro" id="IPR020588">
    <property type="entry name" value="RecA_ATP-bd"/>
</dbReference>
<evidence type="ECO:0000256" key="12">
    <source>
        <dbReference type="RuleBase" id="RU362085"/>
    </source>
</evidence>
<comment type="function">
    <text evidence="12">The main replicative DNA helicase, it participates in initiation and elongation during chromosome replication. Travels ahead of the DNA replisome, separating dsDNA into templates for DNA synthesis. A processive ATP-dependent 5'-3' DNA helicase it has DNA-dependent ATPase activity.</text>
</comment>
<evidence type="ECO:0000256" key="3">
    <source>
        <dbReference type="ARBA" id="ARBA00022705"/>
    </source>
</evidence>
<dbReference type="SMART" id="SM00382">
    <property type="entry name" value="AAA"/>
    <property type="match status" value="1"/>
</dbReference>
<accession>A0A1Y6B7U6</accession>
<evidence type="ECO:0000313" key="16">
    <source>
        <dbReference type="EMBL" id="SME89731.1"/>
    </source>
</evidence>
<dbReference type="GO" id="GO:0003677">
    <property type="term" value="F:DNA binding"/>
    <property type="evidence" value="ECO:0007669"/>
    <property type="project" value="UniProtKB-UniRule"/>
</dbReference>
<comment type="similarity">
    <text evidence="1 12">Belongs to the helicase family. DnaB subfamily.</text>
</comment>
<dbReference type="SUPFAM" id="SSF48024">
    <property type="entry name" value="N-terminal domain of DnaB helicase"/>
    <property type="match status" value="1"/>
</dbReference>
<evidence type="ECO:0000256" key="6">
    <source>
        <dbReference type="ARBA" id="ARBA00022806"/>
    </source>
</evidence>
<dbReference type="GO" id="GO:0043139">
    <property type="term" value="F:5'-3' DNA helicase activity"/>
    <property type="evidence" value="ECO:0007669"/>
    <property type="project" value="UniProtKB-EC"/>
</dbReference>
<keyword evidence="6 12" id="KW-0347">Helicase</keyword>
<evidence type="ECO:0000256" key="9">
    <source>
        <dbReference type="ARBA" id="ARBA00023235"/>
    </source>
</evidence>
<keyword evidence="5 12" id="KW-0378">Hydrolase</keyword>
<dbReference type="InterPro" id="IPR016136">
    <property type="entry name" value="DNA_helicase_N/primase_C"/>
</dbReference>
<dbReference type="Pfam" id="PF03796">
    <property type="entry name" value="DnaB_C"/>
    <property type="match status" value="1"/>
</dbReference>
<name>A0A1Y6B7U6_9BACT</name>
<feature type="region of interest" description="Disordered" evidence="13">
    <location>
        <begin position="373"/>
        <end position="393"/>
    </location>
</feature>
<organism evidence="16 17">
    <name type="scientific">Pseudobacteriovorax antillogorgiicola</name>
    <dbReference type="NCBI Taxonomy" id="1513793"/>
    <lineage>
        <taxon>Bacteria</taxon>
        <taxon>Pseudomonadati</taxon>
        <taxon>Bdellovibrionota</taxon>
        <taxon>Oligoflexia</taxon>
        <taxon>Oligoflexales</taxon>
        <taxon>Pseudobacteriovoracaceae</taxon>
        <taxon>Pseudobacteriovorax</taxon>
    </lineage>
</organism>
<proteinExistence type="inferred from homology"/>
<evidence type="ECO:0000256" key="11">
    <source>
        <dbReference type="NCBIfam" id="TIGR00665"/>
    </source>
</evidence>
<dbReference type="CDD" id="cd00984">
    <property type="entry name" value="DnaB_C"/>
    <property type="match status" value="1"/>
</dbReference>
<dbReference type="NCBIfam" id="TIGR00665">
    <property type="entry name" value="DnaB"/>
    <property type="match status" value="1"/>
</dbReference>
<comment type="catalytic activity">
    <reaction evidence="10 12">
        <text>ATP + H2O = ADP + phosphate + H(+)</text>
        <dbReference type="Rhea" id="RHEA:13065"/>
        <dbReference type="ChEBI" id="CHEBI:15377"/>
        <dbReference type="ChEBI" id="CHEBI:15378"/>
        <dbReference type="ChEBI" id="CHEBI:30616"/>
        <dbReference type="ChEBI" id="CHEBI:43474"/>
        <dbReference type="ChEBI" id="CHEBI:456216"/>
        <dbReference type="EC" id="5.6.2.3"/>
    </reaction>
</comment>
<keyword evidence="17" id="KW-1185">Reference proteome</keyword>
<evidence type="ECO:0000256" key="13">
    <source>
        <dbReference type="SAM" id="MobiDB-lite"/>
    </source>
</evidence>
<evidence type="ECO:0000259" key="14">
    <source>
        <dbReference type="PROSITE" id="PS50162"/>
    </source>
</evidence>
<dbReference type="PROSITE" id="PS51199">
    <property type="entry name" value="SF4_HELICASE"/>
    <property type="match status" value="1"/>
</dbReference>
<keyword evidence="7 12" id="KW-0067">ATP-binding</keyword>
<dbReference type="GO" id="GO:0016887">
    <property type="term" value="F:ATP hydrolysis activity"/>
    <property type="evidence" value="ECO:0007669"/>
    <property type="project" value="RHEA"/>
</dbReference>
<sequence>MTDLDLSTDQHQVSGKLPHSVDAEKAVLGSILRDSETLSVVEGVLEPRHFFIDSHRKIYEAIFTLSSAGESVDIVTVAEKLRELQEDGKQLGPSYLVDLTENCPVTQNVEHYAKIVRNHFYRRGIITSCEDVIQGAKSFDGSIESFIEKVEKQFLAIASEYDSQGIVTADRVLESTIEDIQKKLESDGSLSGVTTGFNDLDALTGGLQPSDLIILAARPGMGKTALVLNVATNAVLAGKSVVVFSLEMSKEQLMARVLSSVARVDSSRLRKGDLSDEEQDRLMEGARRIYECKDALGIDETPGISLMELRSRCRRFHKENGVDMIIIDYLQLMSGSSQAKSESREREISEISMGLKNLAKELGVPVIALAQLNRGPDSRPDKRPKLSDLRESGSMEQDADMIFFVYRDEYYNPNSEMAGIAELLVAKNRHGSLTTIKLAYQPNYVSFQNLFHESDDA</sequence>
<dbReference type="EC" id="5.6.2.3" evidence="11 12"/>
<dbReference type="InterPro" id="IPR007694">
    <property type="entry name" value="DNA_helicase_DnaB-like_C"/>
</dbReference>
<keyword evidence="4 12" id="KW-0547">Nucleotide-binding</keyword>
<evidence type="ECO:0000256" key="1">
    <source>
        <dbReference type="ARBA" id="ARBA00008428"/>
    </source>
</evidence>
<dbReference type="InterPro" id="IPR007692">
    <property type="entry name" value="DNA_helicase_DnaB"/>
</dbReference>
<evidence type="ECO:0000256" key="4">
    <source>
        <dbReference type="ARBA" id="ARBA00022741"/>
    </source>
</evidence>
<dbReference type="EMBL" id="FWZT01000001">
    <property type="protein sequence ID" value="SME89731.1"/>
    <property type="molecule type" value="Genomic_DNA"/>
</dbReference>
<dbReference type="GO" id="GO:1990077">
    <property type="term" value="C:primosome complex"/>
    <property type="evidence" value="ECO:0007669"/>
    <property type="project" value="UniProtKB-UniRule"/>
</dbReference>
<evidence type="ECO:0000256" key="2">
    <source>
        <dbReference type="ARBA" id="ARBA00022515"/>
    </source>
</evidence>
<evidence type="ECO:0000256" key="8">
    <source>
        <dbReference type="ARBA" id="ARBA00023125"/>
    </source>
</evidence>
<evidence type="ECO:0000313" key="17">
    <source>
        <dbReference type="Proteomes" id="UP000192907"/>
    </source>
</evidence>
<reference evidence="17" key="1">
    <citation type="submission" date="2017-04" db="EMBL/GenBank/DDBJ databases">
        <authorList>
            <person name="Varghese N."/>
            <person name="Submissions S."/>
        </authorList>
    </citation>
    <scope>NUCLEOTIDE SEQUENCE [LARGE SCALE GENOMIC DNA]</scope>
    <source>
        <strain evidence="17">RKEM611</strain>
    </source>
</reference>
<protein>
    <recommendedName>
        <fullName evidence="11 12">Replicative DNA helicase</fullName>
        <ecNumber evidence="11 12">5.6.2.3</ecNumber>
    </recommendedName>
</protein>
<evidence type="ECO:0000259" key="15">
    <source>
        <dbReference type="PROSITE" id="PS51199"/>
    </source>
</evidence>
<dbReference type="GO" id="GO:0006269">
    <property type="term" value="P:DNA replication, synthesis of primer"/>
    <property type="evidence" value="ECO:0007669"/>
    <property type="project" value="UniProtKB-UniRule"/>
</dbReference>
<dbReference type="PANTHER" id="PTHR30153:SF2">
    <property type="entry name" value="REPLICATIVE DNA HELICASE"/>
    <property type="match status" value="1"/>
</dbReference>
<dbReference type="STRING" id="1513793.SAMN06296036_101294"/>
<dbReference type="Gene3D" id="1.10.860.10">
    <property type="entry name" value="DNAb Helicase, Chain A"/>
    <property type="match status" value="1"/>
</dbReference>
<dbReference type="RefSeq" id="WP_159455063.1">
    <property type="nucleotide sequence ID" value="NZ_FWZT01000001.1"/>
</dbReference>
<dbReference type="InterPro" id="IPR007693">
    <property type="entry name" value="DNA_helicase_DnaB-like_N"/>
</dbReference>
<dbReference type="InterPro" id="IPR027417">
    <property type="entry name" value="P-loop_NTPase"/>
</dbReference>
<keyword evidence="2 12" id="KW-0639">Primosome</keyword>
<dbReference type="Proteomes" id="UP000192907">
    <property type="component" value="Unassembled WGS sequence"/>
</dbReference>
<feature type="compositionally biased region" description="Basic and acidic residues" evidence="13">
    <location>
        <begin position="376"/>
        <end position="393"/>
    </location>
</feature>
<evidence type="ECO:0000256" key="7">
    <source>
        <dbReference type="ARBA" id="ARBA00022840"/>
    </source>
</evidence>
<gene>
    <name evidence="16" type="ORF">SAMN06296036_101294</name>
</gene>
<dbReference type="AlphaFoldDB" id="A0A1Y6B7U6"/>
<dbReference type="SUPFAM" id="SSF52540">
    <property type="entry name" value="P-loop containing nucleoside triphosphate hydrolases"/>
    <property type="match status" value="1"/>
</dbReference>